<dbReference type="AlphaFoldDB" id="A0A084VDX9"/>
<sequence>MRHKTEVEEKFATSRCRGGWNMHAVTGQPRRGGVGKGSEGPCPVLARFRMRRSLPTIHHGPNPRAFLTFHPMPITRRTTLPRFGLQTVRWNSGTAFATETRFSVRETHMKHRTRARSRPFTSSPGVSSIDSIATGSVQKEAKARTQIAALSTSGRTKVHSHQRRQHSTTDGKESRTD</sequence>
<gene>
    <name evidence="2" type="ORF">ZHAS_00003243</name>
</gene>
<feature type="compositionally biased region" description="Basic residues" evidence="1">
    <location>
        <begin position="108"/>
        <end position="117"/>
    </location>
</feature>
<keyword evidence="4" id="KW-1185">Reference proteome</keyword>
<evidence type="ECO:0000256" key="1">
    <source>
        <dbReference type="SAM" id="MobiDB-lite"/>
    </source>
</evidence>
<feature type="region of interest" description="Disordered" evidence="1">
    <location>
        <begin position="108"/>
        <end position="177"/>
    </location>
</feature>
<dbReference type="Proteomes" id="UP000030765">
    <property type="component" value="Unassembled WGS sequence"/>
</dbReference>
<evidence type="ECO:0000313" key="4">
    <source>
        <dbReference type="Proteomes" id="UP000030765"/>
    </source>
</evidence>
<dbReference type="EMBL" id="ATLV01011918">
    <property type="status" value="NOT_ANNOTATED_CDS"/>
    <property type="molecule type" value="Genomic_DNA"/>
</dbReference>
<evidence type="ECO:0000313" key="3">
    <source>
        <dbReference type="EnsemblMetazoa" id="ASIC003243-PA"/>
    </source>
</evidence>
<dbReference type="EnsemblMetazoa" id="ASIC003243-RA">
    <property type="protein sequence ID" value="ASIC003243-PA"/>
    <property type="gene ID" value="ASIC003243"/>
</dbReference>
<feature type="compositionally biased region" description="Basic and acidic residues" evidence="1">
    <location>
        <begin position="167"/>
        <end position="177"/>
    </location>
</feature>
<organism evidence="2">
    <name type="scientific">Anopheles sinensis</name>
    <name type="common">Mosquito</name>
    <dbReference type="NCBI Taxonomy" id="74873"/>
    <lineage>
        <taxon>Eukaryota</taxon>
        <taxon>Metazoa</taxon>
        <taxon>Ecdysozoa</taxon>
        <taxon>Arthropoda</taxon>
        <taxon>Hexapoda</taxon>
        <taxon>Insecta</taxon>
        <taxon>Pterygota</taxon>
        <taxon>Neoptera</taxon>
        <taxon>Endopterygota</taxon>
        <taxon>Diptera</taxon>
        <taxon>Nematocera</taxon>
        <taxon>Culicoidea</taxon>
        <taxon>Culicidae</taxon>
        <taxon>Anophelinae</taxon>
        <taxon>Anopheles</taxon>
    </lineage>
</organism>
<feature type="compositionally biased region" description="Polar residues" evidence="1">
    <location>
        <begin position="119"/>
        <end position="137"/>
    </location>
</feature>
<proteinExistence type="predicted"/>
<feature type="compositionally biased region" description="Basic residues" evidence="1">
    <location>
        <begin position="156"/>
        <end position="166"/>
    </location>
</feature>
<evidence type="ECO:0000313" key="2">
    <source>
        <dbReference type="EMBL" id="KFB36173.1"/>
    </source>
</evidence>
<reference evidence="2 4" key="1">
    <citation type="journal article" date="2014" name="BMC Genomics">
        <title>Genome sequence of Anopheles sinensis provides insight into genetics basis of mosquito competence for malaria parasites.</title>
        <authorList>
            <person name="Zhou D."/>
            <person name="Zhang D."/>
            <person name="Ding G."/>
            <person name="Shi L."/>
            <person name="Hou Q."/>
            <person name="Ye Y."/>
            <person name="Xu Y."/>
            <person name="Zhou H."/>
            <person name="Xiong C."/>
            <person name="Li S."/>
            <person name="Yu J."/>
            <person name="Hong S."/>
            <person name="Yu X."/>
            <person name="Zou P."/>
            <person name="Chen C."/>
            <person name="Chang X."/>
            <person name="Wang W."/>
            <person name="Lv Y."/>
            <person name="Sun Y."/>
            <person name="Ma L."/>
            <person name="Shen B."/>
            <person name="Zhu C."/>
        </authorList>
    </citation>
    <scope>NUCLEOTIDE SEQUENCE [LARGE SCALE GENOMIC DNA]</scope>
</reference>
<reference evidence="3" key="2">
    <citation type="submission" date="2020-05" db="UniProtKB">
        <authorList>
            <consortium name="EnsemblMetazoa"/>
        </authorList>
    </citation>
    <scope>IDENTIFICATION</scope>
</reference>
<accession>A0A084VDX9</accession>
<protein>
    <submittedName>
        <fullName evidence="2 3">Uncharacterized protein</fullName>
    </submittedName>
</protein>
<dbReference type="EMBL" id="KE524735">
    <property type="protein sequence ID" value="KFB36173.1"/>
    <property type="molecule type" value="Genomic_DNA"/>
</dbReference>
<name>A0A084VDX9_ANOSI</name>
<dbReference type="VEuPathDB" id="VectorBase:ASIC003243"/>